<keyword evidence="1" id="KW-0472">Membrane</keyword>
<protein>
    <submittedName>
        <fullName evidence="2">Uncharacterized protein</fullName>
    </submittedName>
</protein>
<organism evidence="2 3">
    <name type="scientific">Pseudobacteroides cellulosolvens ATCC 35603 = DSM 2933</name>
    <dbReference type="NCBI Taxonomy" id="398512"/>
    <lineage>
        <taxon>Bacteria</taxon>
        <taxon>Bacillati</taxon>
        <taxon>Bacillota</taxon>
        <taxon>Clostridia</taxon>
        <taxon>Eubacteriales</taxon>
        <taxon>Oscillospiraceae</taxon>
        <taxon>Pseudobacteroides</taxon>
    </lineage>
</organism>
<feature type="transmembrane region" description="Helical" evidence="1">
    <location>
        <begin position="7"/>
        <end position="28"/>
    </location>
</feature>
<dbReference type="AlphaFoldDB" id="A0A0L6JT03"/>
<evidence type="ECO:0000256" key="1">
    <source>
        <dbReference type="SAM" id="Phobius"/>
    </source>
</evidence>
<dbReference type="RefSeq" id="WP_036936164.1">
    <property type="nucleotide sequence ID" value="NZ_JQKC01000002.1"/>
</dbReference>
<dbReference type="OrthoDB" id="2087837at2"/>
<dbReference type="EMBL" id="LGTC01000001">
    <property type="protein sequence ID" value="KNY28820.1"/>
    <property type="molecule type" value="Genomic_DNA"/>
</dbReference>
<evidence type="ECO:0000313" key="2">
    <source>
        <dbReference type="EMBL" id="KNY28820.1"/>
    </source>
</evidence>
<evidence type="ECO:0000313" key="3">
    <source>
        <dbReference type="Proteomes" id="UP000036923"/>
    </source>
</evidence>
<feature type="transmembrane region" description="Helical" evidence="1">
    <location>
        <begin position="34"/>
        <end position="55"/>
    </location>
</feature>
<proteinExistence type="predicted"/>
<keyword evidence="1" id="KW-0812">Transmembrane</keyword>
<keyword evidence="3" id="KW-1185">Reference proteome</keyword>
<gene>
    <name evidence="2" type="ORF">Bccel_4094</name>
</gene>
<name>A0A0L6JT03_9FIRM</name>
<accession>A0A0L6JT03</accession>
<reference evidence="3" key="1">
    <citation type="submission" date="2015-07" db="EMBL/GenBank/DDBJ databases">
        <title>Near-Complete Genome Sequence of the Cellulolytic Bacterium Bacteroides (Pseudobacteroides) cellulosolvens ATCC 35603.</title>
        <authorList>
            <person name="Dassa B."/>
            <person name="Utturkar S.M."/>
            <person name="Klingeman D.M."/>
            <person name="Hurt R.A."/>
            <person name="Keller M."/>
            <person name="Xu J."/>
            <person name="Reddy Y.H.K."/>
            <person name="Borovok I."/>
            <person name="Grinberg I.R."/>
            <person name="Lamed R."/>
            <person name="Zhivin O."/>
            <person name="Bayer E.A."/>
            <person name="Brown S.D."/>
        </authorList>
    </citation>
    <scope>NUCLEOTIDE SEQUENCE [LARGE SCALE GENOMIC DNA]</scope>
    <source>
        <strain evidence="3">DSM 2933</strain>
    </source>
</reference>
<dbReference type="STRING" id="398512.Bccel_4094"/>
<dbReference type="Proteomes" id="UP000036923">
    <property type="component" value="Unassembled WGS sequence"/>
</dbReference>
<comment type="caution">
    <text evidence="2">The sequence shown here is derived from an EMBL/GenBank/DDBJ whole genome shotgun (WGS) entry which is preliminary data.</text>
</comment>
<keyword evidence="1" id="KW-1133">Transmembrane helix</keyword>
<sequence precursor="true">MITTDRIFILILLLWIAAYVISFGIWTWKRKNKLGAAMVFLVALVTVVLPLYALFVREG</sequence>